<dbReference type="GO" id="GO:0071949">
    <property type="term" value="F:FAD binding"/>
    <property type="evidence" value="ECO:0007669"/>
    <property type="project" value="InterPro"/>
</dbReference>
<name>A0A101MRW4_PENFR</name>
<evidence type="ECO:0000259" key="7">
    <source>
        <dbReference type="PROSITE" id="PS51387"/>
    </source>
</evidence>
<dbReference type="InterPro" id="IPR036318">
    <property type="entry name" value="FAD-bd_PCMH-like_sf"/>
</dbReference>
<dbReference type="PANTHER" id="PTHR42973:SF39">
    <property type="entry name" value="FAD-BINDING PCMH-TYPE DOMAIN-CONTAINING PROTEIN"/>
    <property type="match status" value="1"/>
</dbReference>
<reference evidence="8 9" key="1">
    <citation type="submission" date="2015-10" db="EMBL/GenBank/DDBJ databases">
        <title>Genome sequencing of Penicillium freii.</title>
        <authorList>
            <person name="Nguyen H.D."/>
            <person name="Visagie C.M."/>
            <person name="Seifert K.A."/>
        </authorList>
    </citation>
    <scope>NUCLEOTIDE SEQUENCE [LARGE SCALE GENOMIC DNA]</scope>
    <source>
        <strain evidence="8 9">DAOM 242723</strain>
    </source>
</reference>
<dbReference type="PROSITE" id="PS51387">
    <property type="entry name" value="FAD_PCMH"/>
    <property type="match status" value="1"/>
</dbReference>
<dbReference type="InterPro" id="IPR016169">
    <property type="entry name" value="FAD-bd_PCMH_sub2"/>
</dbReference>
<evidence type="ECO:0000256" key="1">
    <source>
        <dbReference type="ARBA" id="ARBA00001974"/>
    </source>
</evidence>
<dbReference type="SUPFAM" id="SSF56176">
    <property type="entry name" value="FAD-binding/transporter-associated domain-like"/>
    <property type="match status" value="1"/>
</dbReference>
<dbReference type="EMBL" id="LLXE01000023">
    <property type="protein sequence ID" value="KUM65606.1"/>
    <property type="molecule type" value="Genomic_DNA"/>
</dbReference>
<protein>
    <recommendedName>
        <fullName evidence="7">FAD-binding PCMH-type domain-containing protein</fullName>
    </recommendedName>
</protein>
<gene>
    <name evidence="8" type="ORF">ACN42_g1450</name>
</gene>
<dbReference type="InterPro" id="IPR050416">
    <property type="entry name" value="FAD-linked_Oxidoreductase"/>
</dbReference>
<dbReference type="STRING" id="48697.A0A101MRW4"/>
<dbReference type="GO" id="GO:0016491">
    <property type="term" value="F:oxidoreductase activity"/>
    <property type="evidence" value="ECO:0007669"/>
    <property type="project" value="UniProtKB-KW"/>
</dbReference>
<dbReference type="InterPro" id="IPR012951">
    <property type="entry name" value="BBE"/>
</dbReference>
<evidence type="ECO:0000256" key="4">
    <source>
        <dbReference type="ARBA" id="ARBA00022827"/>
    </source>
</evidence>
<dbReference type="Proteomes" id="UP000055045">
    <property type="component" value="Unassembled WGS sequence"/>
</dbReference>
<accession>A0A101MRW4</accession>
<evidence type="ECO:0000256" key="2">
    <source>
        <dbReference type="ARBA" id="ARBA00005466"/>
    </source>
</evidence>
<keyword evidence="6" id="KW-0732">Signal</keyword>
<comment type="caution">
    <text evidence="8">The sequence shown here is derived from an EMBL/GenBank/DDBJ whole genome shotgun (WGS) entry which is preliminary data.</text>
</comment>
<evidence type="ECO:0000256" key="3">
    <source>
        <dbReference type="ARBA" id="ARBA00022630"/>
    </source>
</evidence>
<keyword evidence="5" id="KW-0560">Oxidoreductase</keyword>
<feature type="chain" id="PRO_5007100794" description="FAD-binding PCMH-type domain-containing protein" evidence="6">
    <location>
        <begin position="21"/>
        <end position="567"/>
    </location>
</feature>
<sequence length="567" mass="61441">MARFIWALASFSLFLALASAGSSCKPVPGDKDWSSAAKWSKLNNTVNGHLISTTPLPSVCHNGPIGTYDADACTEIQNEWTLSTTFIYAPAEAMGPYFQNQSCDPFSLQHQPCLLDNYASYSINVTGASDVVAGIKFAQNNDVRLVVKNTGHDFTGKSTGKGSLSLWMHNLNTTTVIPEYKSANYTGPAAKLGAGVVAANVYTTVSEAGYRILGGTCPSVGLAGGYTSGGGHSLLNRLYAMAADAVLEWEVITASGKHLIATPTSNQDLYWALFGGGAGNLGVVLSMTTKVFPEGIIGSASLAFNSTDPNYWPAMEALFMFLPEYVDAGPNAWDFVITQTGFTSLALTAPNLKPAGVQDLLQPLLDTLDDHNISYSFTPESFPTYHEYFNTKIGTGINIEPANINLASRLIPRSAVQNVTQTASILTAMKAFIDAEHWVIGCHAFNVADIEHPDNAVFSKWREAVANCNIVDYWDWDVSWDEMMSRKSLLVNTLILGLEAATPGSGTYLNEIDAQYKGDWKTQLYAETYDPLLRLKKKYDPGHLFYARTAPGSDYYTTDEAGRLCKA</sequence>
<dbReference type="PROSITE" id="PS51257">
    <property type="entry name" value="PROKAR_LIPOPROTEIN"/>
    <property type="match status" value="1"/>
</dbReference>
<dbReference type="AlphaFoldDB" id="A0A101MRW4"/>
<dbReference type="Pfam" id="PF01565">
    <property type="entry name" value="FAD_binding_4"/>
    <property type="match status" value="1"/>
</dbReference>
<evidence type="ECO:0000313" key="8">
    <source>
        <dbReference type="EMBL" id="KUM65606.1"/>
    </source>
</evidence>
<keyword evidence="9" id="KW-1185">Reference proteome</keyword>
<organism evidence="8 9">
    <name type="scientific">Penicillium freii</name>
    <dbReference type="NCBI Taxonomy" id="48697"/>
    <lineage>
        <taxon>Eukaryota</taxon>
        <taxon>Fungi</taxon>
        <taxon>Dikarya</taxon>
        <taxon>Ascomycota</taxon>
        <taxon>Pezizomycotina</taxon>
        <taxon>Eurotiomycetes</taxon>
        <taxon>Eurotiomycetidae</taxon>
        <taxon>Eurotiales</taxon>
        <taxon>Aspergillaceae</taxon>
        <taxon>Penicillium</taxon>
    </lineage>
</organism>
<comment type="cofactor">
    <cofactor evidence="1">
        <name>FAD</name>
        <dbReference type="ChEBI" id="CHEBI:57692"/>
    </cofactor>
</comment>
<dbReference type="PANTHER" id="PTHR42973">
    <property type="entry name" value="BINDING OXIDOREDUCTASE, PUTATIVE (AFU_ORTHOLOGUE AFUA_1G17690)-RELATED"/>
    <property type="match status" value="1"/>
</dbReference>
<dbReference type="InterPro" id="IPR016166">
    <property type="entry name" value="FAD-bd_PCMH"/>
</dbReference>
<dbReference type="Gene3D" id="3.30.465.10">
    <property type="match status" value="1"/>
</dbReference>
<feature type="signal peptide" evidence="6">
    <location>
        <begin position="1"/>
        <end position="20"/>
    </location>
</feature>
<keyword evidence="3" id="KW-0285">Flavoprotein</keyword>
<evidence type="ECO:0000256" key="5">
    <source>
        <dbReference type="ARBA" id="ARBA00023002"/>
    </source>
</evidence>
<keyword evidence="4" id="KW-0274">FAD</keyword>
<evidence type="ECO:0000313" key="9">
    <source>
        <dbReference type="Proteomes" id="UP000055045"/>
    </source>
</evidence>
<dbReference type="InterPro" id="IPR006094">
    <property type="entry name" value="Oxid_FAD_bind_N"/>
</dbReference>
<feature type="domain" description="FAD-binding PCMH-type" evidence="7">
    <location>
        <begin position="115"/>
        <end position="294"/>
    </location>
</feature>
<comment type="similarity">
    <text evidence="2">Belongs to the oxygen-dependent FAD-linked oxidoreductase family.</text>
</comment>
<evidence type="ECO:0000256" key="6">
    <source>
        <dbReference type="SAM" id="SignalP"/>
    </source>
</evidence>
<dbReference type="Gene3D" id="3.40.462.20">
    <property type="match status" value="1"/>
</dbReference>
<dbReference type="Pfam" id="PF08031">
    <property type="entry name" value="BBE"/>
    <property type="match status" value="1"/>
</dbReference>
<proteinExistence type="inferred from homology"/>